<evidence type="ECO:0000256" key="2">
    <source>
        <dbReference type="ARBA" id="ARBA00023136"/>
    </source>
</evidence>
<accession>A0ABY7FSP7</accession>
<comment type="subcellular location">
    <subcellularLocation>
        <location evidence="1">Membrane</location>
    </subcellularLocation>
</comment>
<gene>
    <name evidence="4" type="ORF">MAR_037726</name>
</gene>
<sequence length="119" mass="13384">MFLDEADKDKVKDAEKVCGGAQNLECIFDYVFTDLKEVGEMTNAIKGQVESSREEIAEVLPFLQGCSNLNITKGESISCKLNHTQNDNIYFLKNNIDAVYHKANSSLSFIYNDSSEFEL</sequence>
<evidence type="ECO:0000313" key="5">
    <source>
        <dbReference type="Proteomes" id="UP001164746"/>
    </source>
</evidence>
<dbReference type="InterPro" id="IPR056619">
    <property type="entry name" value="C8-3_MUC4"/>
</dbReference>
<evidence type="ECO:0000313" key="4">
    <source>
        <dbReference type="EMBL" id="WAR24057.1"/>
    </source>
</evidence>
<keyword evidence="2" id="KW-0472">Membrane</keyword>
<organism evidence="4 5">
    <name type="scientific">Mya arenaria</name>
    <name type="common">Soft-shell clam</name>
    <dbReference type="NCBI Taxonomy" id="6604"/>
    <lineage>
        <taxon>Eukaryota</taxon>
        <taxon>Metazoa</taxon>
        <taxon>Spiralia</taxon>
        <taxon>Lophotrochozoa</taxon>
        <taxon>Mollusca</taxon>
        <taxon>Bivalvia</taxon>
        <taxon>Autobranchia</taxon>
        <taxon>Heteroconchia</taxon>
        <taxon>Euheterodonta</taxon>
        <taxon>Imparidentia</taxon>
        <taxon>Neoheterodontei</taxon>
        <taxon>Myida</taxon>
        <taxon>Myoidea</taxon>
        <taxon>Myidae</taxon>
        <taxon>Mya</taxon>
    </lineage>
</organism>
<evidence type="ECO:0000256" key="1">
    <source>
        <dbReference type="ARBA" id="ARBA00004370"/>
    </source>
</evidence>
<name>A0ABY7FSP7_MYAAR</name>
<dbReference type="EMBL" id="CP111024">
    <property type="protein sequence ID" value="WAR24057.1"/>
    <property type="molecule type" value="Genomic_DNA"/>
</dbReference>
<proteinExistence type="predicted"/>
<feature type="domain" description="Mucin-4-like C8-3" evidence="3">
    <location>
        <begin position="6"/>
        <end position="46"/>
    </location>
</feature>
<reference evidence="4" key="1">
    <citation type="submission" date="2022-11" db="EMBL/GenBank/DDBJ databases">
        <title>Centuries of genome instability and evolution in soft-shell clam transmissible cancer (bioRxiv).</title>
        <authorList>
            <person name="Hart S.F.M."/>
            <person name="Yonemitsu M.A."/>
            <person name="Giersch R.M."/>
            <person name="Beal B.F."/>
            <person name="Arriagada G."/>
            <person name="Davis B.W."/>
            <person name="Ostrander E.A."/>
            <person name="Goff S.P."/>
            <person name="Metzger M.J."/>
        </authorList>
    </citation>
    <scope>NUCLEOTIDE SEQUENCE</scope>
    <source>
        <strain evidence="4">MELC-2E11</strain>
        <tissue evidence="4">Siphon/mantle</tissue>
    </source>
</reference>
<keyword evidence="5" id="KW-1185">Reference proteome</keyword>
<evidence type="ECO:0000259" key="3">
    <source>
        <dbReference type="Pfam" id="PF23263"/>
    </source>
</evidence>
<dbReference type="Pfam" id="PF23263">
    <property type="entry name" value="C8-3_MUC4"/>
    <property type="match status" value="1"/>
</dbReference>
<protein>
    <recommendedName>
        <fullName evidence="3">Mucin-4-like C8-3 domain-containing protein</fullName>
    </recommendedName>
</protein>
<feature type="non-terminal residue" evidence="4">
    <location>
        <position position="119"/>
    </location>
</feature>
<dbReference type="Proteomes" id="UP001164746">
    <property type="component" value="Chromosome 13"/>
</dbReference>